<evidence type="ECO:0000313" key="3">
    <source>
        <dbReference type="Proteomes" id="UP000473681"/>
    </source>
</evidence>
<evidence type="ECO:0000313" key="4">
    <source>
        <dbReference type="Proteomes" id="UP000476820"/>
    </source>
</evidence>
<accession>A0A0L9Y995</accession>
<dbReference type="EMBL" id="SWVK01000006">
    <property type="protein sequence ID" value="NFN34732.1"/>
    <property type="molecule type" value="Genomic_DNA"/>
</dbReference>
<dbReference type="OrthoDB" id="1778308at2"/>
<dbReference type="RefSeq" id="WP_053342188.1">
    <property type="nucleotide sequence ID" value="NZ_LFPA01000102.1"/>
</dbReference>
<dbReference type="Gene3D" id="3.10.450.50">
    <property type="match status" value="1"/>
</dbReference>
<organism evidence="1 4">
    <name type="scientific">Clostridium botulinum</name>
    <dbReference type="NCBI Taxonomy" id="1491"/>
    <lineage>
        <taxon>Bacteria</taxon>
        <taxon>Bacillati</taxon>
        <taxon>Bacillota</taxon>
        <taxon>Clostridia</taxon>
        <taxon>Eubacteriales</taxon>
        <taxon>Clostridiaceae</taxon>
        <taxon>Clostridium</taxon>
    </lineage>
</organism>
<dbReference type="Proteomes" id="UP000476820">
    <property type="component" value="Unassembled WGS sequence"/>
</dbReference>
<protein>
    <submittedName>
        <fullName evidence="1">DUF4878 domain-containing protein</fullName>
    </submittedName>
</protein>
<dbReference type="PROSITE" id="PS51257">
    <property type="entry name" value="PROKAR_LIPOPROTEIN"/>
    <property type="match status" value="1"/>
</dbReference>
<evidence type="ECO:0000313" key="1">
    <source>
        <dbReference type="EMBL" id="NFF87432.1"/>
    </source>
</evidence>
<reference evidence="3 4" key="1">
    <citation type="submission" date="2019-04" db="EMBL/GenBank/DDBJ databases">
        <title>Genome sequencing of Clostridium botulinum Groups I-IV and Clostridium butyricum.</title>
        <authorList>
            <person name="Brunt J."/>
            <person name="Van Vliet A.H.M."/>
            <person name="Stringer S.C."/>
            <person name="Carter A.T."/>
            <person name="Peck M.W."/>
        </authorList>
    </citation>
    <scope>NUCLEOTIDE SEQUENCE [LARGE SCALE GENOMIC DNA]</scope>
    <source>
        <strain evidence="1 4">1605</strain>
        <strain evidence="2 3">CB-K-33E</strain>
    </source>
</reference>
<dbReference type="AlphaFoldDB" id="A0A0L9Y995"/>
<gene>
    <name evidence="1" type="ORF">FC774_06035</name>
    <name evidence="2" type="ORF">FDB51_06190</name>
</gene>
<proteinExistence type="predicted"/>
<evidence type="ECO:0000313" key="2">
    <source>
        <dbReference type="EMBL" id="NFN34732.1"/>
    </source>
</evidence>
<dbReference type="EMBL" id="SWOV01000011">
    <property type="protein sequence ID" value="NFF87432.1"/>
    <property type="molecule type" value="Genomic_DNA"/>
</dbReference>
<dbReference type="Proteomes" id="UP000473681">
    <property type="component" value="Unassembled WGS sequence"/>
</dbReference>
<name>A0A0L9Y995_CLOBO</name>
<comment type="caution">
    <text evidence="1">The sequence shown here is derived from an EMBL/GenBank/DDBJ whole genome shotgun (WGS) entry which is preliminary data.</text>
</comment>
<sequence length="340" mass="37796">MNKLKKILPIIVIFALAIGIYGCGTQSPTNVVKSYLEEVKKGENSDFTNLLNDKLDKTEDKGETTKDDQYSNETTKQLIATMNKITYTVKSEKIDGDSAVVNIDINGPDISKVMSEFMQKAFSTALAQSFSGNEISKEEQNKLFEDILTESIKNTTYVDRTGDISLTKIDGKWKVNNDDSLSTLLIGMKASTFDNKKSDDNKNNDIKEMILNEPFTVDTEHGTYTLTIESATATDKRNEFSEKQVTKVVMLNYTYANESFGTETNQDLYIDESAFQVLDDEGNVLSTYPVFDENRNPKNTPVGGKCKASVTYGIPADSANLNVTFCRGSKKVSKIIVPIQ</sequence>